<dbReference type="SUPFAM" id="SSF53850">
    <property type="entry name" value="Periplasmic binding protein-like II"/>
    <property type="match status" value="1"/>
</dbReference>
<dbReference type="Gene3D" id="3.40.190.10">
    <property type="entry name" value="Periplasmic binding protein-like II"/>
    <property type="match status" value="1"/>
</dbReference>
<protein>
    <submittedName>
        <fullName evidence="1">Uncharacterized protein</fullName>
    </submittedName>
</protein>
<proteinExistence type="predicted"/>
<dbReference type="AlphaFoldDB" id="A0A8A7KN70"/>
<name>A0A8A7KN70_9FIRM</name>
<dbReference type="EMBL" id="CP046640">
    <property type="protein sequence ID" value="QTL99504.1"/>
    <property type="molecule type" value="Genomic_DNA"/>
</dbReference>
<evidence type="ECO:0000313" key="2">
    <source>
        <dbReference type="Proteomes" id="UP000665020"/>
    </source>
</evidence>
<sequence length="402" mass="47122">MRNKYGLLIIIMIFLLAGLGLNILNKFYTVGYIYDLLFKREFAVNPRVEIDPEKKYTVRIWYYPVYRTTEMAQGEKSYFQEIARGIQEKYPNIQLKIRELNFLDGHQELLESIKKGEPPDIYWNISGDSLLDQELQLPVDPYITEQQDGFFTVNWEEINRDNHLWALPFLIQEQYWVTNEDDNVFQASSRFIKSISALDTARLALNTADETLLRQLLTLKGLKEISLEGGDVDEDTYKILIEVYKIMHSMREKGVFVSSSKNIDDDFLKNFFSKKPVLIGPVNPYLACFLSENTNGHRVMLDNLIKEYSLTILRQKDYQGHDHSKAVMLTALHMVTSGTEMITEILPLKAAYQRDSAEKREYVKLLEISPEDREYWREVILPAWQDFWQKDLLPVEVMDKIK</sequence>
<organism evidence="1 2">
    <name type="scientific">Iocasia fonsfrigidae</name>
    <dbReference type="NCBI Taxonomy" id="2682810"/>
    <lineage>
        <taxon>Bacteria</taxon>
        <taxon>Bacillati</taxon>
        <taxon>Bacillota</taxon>
        <taxon>Clostridia</taxon>
        <taxon>Halanaerobiales</taxon>
        <taxon>Halanaerobiaceae</taxon>
        <taxon>Iocasia</taxon>
    </lineage>
</organism>
<reference evidence="1" key="1">
    <citation type="submission" date="2019-12" db="EMBL/GenBank/DDBJ databases">
        <authorList>
            <person name="zhang j."/>
            <person name="sun C.M."/>
        </authorList>
    </citation>
    <scope>NUCLEOTIDE SEQUENCE</scope>
    <source>
        <strain evidence="1">NS-1</strain>
    </source>
</reference>
<keyword evidence="2" id="KW-1185">Reference proteome</keyword>
<accession>A0A8A7KN70</accession>
<dbReference type="Proteomes" id="UP000665020">
    <property type="component" value="Chromosome"/>
</dbReference>
<dbReference type="RefSeq" id="WP_230867839.1">
    <property type="nucleotide sequence ID" value="NZ_CP046640.1"/>
</dbReference>
<gene>
    <name evidence="1" type="ORF">GM661_16880</name>
</gene>
<evidence type="ECO:0000313" key="1">
    <source>
        <dbReference type="EMBL" id="QTL99504.1"/>
    </source>
</evidence>
<dbReference type="KEGG" id="ifn:GM661_16880"/>